<feature type="transmembrane region" description="Helical" evidence="6">
    <location>
        <begin position="31"/>
        <end position="49"/>
    </location>
</feature>
<evidence type="ECO:0000256" key="5">
    <source>
        <dbReference type="ARBA" id="ARBA00023136"/>
    </source>
</evidence>
<keyword evidence="5 6" id="KW-0472">Membrane</keyword>
<dbReference type="PANTHER" id="PTHR33529:SF6">
    <property type="entry name" value="YJGP_YJGQ FAMILY PERMEASE"/>
    <property type="match status" value="1"/>
</dbReference>
<feature type="transmembrane region" description="Helical" evidence="6">
    <location>
        <begin position="299"/>
        <end position="318"/>
    </location>
</feature>
<comment type="subcellular location">
    <subcellularLocation>
        <location evidence="1">Cell membrane</location>
        <topology evidence="1">Multi-pass membrane protein</topology>
    </subcellularLocation>
</comment>
<evidence type="ECO:0000313" key="7">
    <source>
        <dbReference type="EMBL" id="TGL59144.1"/>
    </source>
</evidence>
<dbReference type="EMBL" id="RQGD01000025">
    <property type="protein sequence ID" value="TGL59144.1"/>
    <property type="molecule type" value="Genomic_DNA"/>
</dbReference>
<feature type="transmembrane region" description="Helical" evidence="6">
    <location>
        <begin position="69"/>
        <end position="96"/>
    </location>
</feature>
<evidence type="ECO:0000256" key="3">
    <source>
        <dbReference type="ARBA" id="ARBA00022692"/>
    </source>
</evidence>
<dbReference type="Pfam" id="PF03739">
    <property type="entry name" value="LptF_LptG"/>
    <property type="match status" value="1"/>
</dbReference>
<evidence type="ECO:0000313" key="8">
    <source>
        <dbReference type="Proteomes" id="UP000297693"/>
    </source>
</evidence>
<dbReference type="AlphaFoldDB" id="A0A4R9K2R7"/>
<reference evidence="7" key="1">
    <citation type="journal article" date="2019" name="PLoS Negl. Trop. Dis.">
        <title>Revisiting the worldwide diversity of Leptospira species in the environment.</title>
        <authorList>
            <person name="Vincent A.T."/>
            <person name="Schiettekatte O."/>
            <person name="Bourhy P."/>
            <person name="Veyrier F.J."/>
            <person name="Picardeau M."/>
        </authorList>
    </citation>
    <scope>NUCLEOTIDE SEQUENCE [LARGE SCALE GENOMIC DNA]</scope>
    <source>
        <strain evidence="7">201702476</strain>
    </source>
</reference>
<keyword evidence="8" id="KW-1185">Reference proteome</keyword>
<accession>A0A4R9K2R7</accession>
<sequence>MNIQRLLYPIHWFRREFIPFRILDRYLFFDFLKNFLGTLILLTSMIVIYEFTNNMKYLVSSKVDQLHVYLYILYSVPGMIVQVVSPALMFSVCFVVGQYSVNKELVAIMVAGVSFLRIITPILFFGFCIWIFMSIFSQFVVIPANKKAQIEYSYMIKGANKLVDFVYQLHIKGKNGFYYIYWIDEKENTVKGGFNYIDISSEGLPNFVVASQKAKFTPEPHHWTLYDAEEIRFNKDLEITSREKFVERDYPFPEDISYFSKPTRNPEQMNFFELADEIESRIIKGIPYRDVIVQRHVTFAMPLMSFVVVALGALAGAITKRSAGVASLGLTIAVVLLYYILYSTMKTLAENGGLPIWFGIWFTPVLFISAAYILYKRMNI</sequence>
<feature type="transmembrane region" description="Helical" evidence="6">
    <location>
        <begin position="354"/>
        <end position="375"/>
    </location>
</feature>
<dbReference type="OrthoDB" id="306074at2"/>
<dbReference type="PANTHER" id="PTHR33529">
    <property type="entry name" value="SLR0882 PROTEIN-RELATED"/>
    <property type="match status" value="1"/>
</dbReference>
<name>A0A4R9K2R7_9LEPT</name>
<feature type="transmembrane region" description="Helical" evidence="6">
    <location>
        <begin position="108"/>
        <end position="133"/>
    </location>
</feature>
<dbReference type="GO" id="GO:0043190">
    <property type="term" value="C:ATP-binding cassette (ABC) transporter complex"/>
    <property type="evidence" value="ECO:0007669"/>
    <property type="project" value="TreeGrafter"/>
</dbReference>
<dbReference type="RefSeq" id="WP_135623669.1">
    <property type="nucleotide sequence ID" value="NZ_RQGD01000025.1"/>
</dbReference>
<feature type="transmembrane region" description="Helical" evidence="6">
    <location>
        <begin position="325"/>
        <end position="342"/>
    </location>
</feature>
<organism evidence="7 8">
    <name type="scientific">Leptospira ognonensis</name>
    <dbReference type="NCBI Taxonomy" id="2484945"/>
    <lineage>
        <taxon>Bacteria</taxon>
        <taxon>Pseudomonadati</taxon>
        <taxon>Spirochaetota</taxon>
        <taxon>Spirochaetia</taxon>
        <taxon>Leptospirales</taxon>
        <taxon>Leptospiraceae</taxon>
        <taxon>Leptospira</taxon>
    </lineage>
</organism>
<dbReference type="InterPro" id="IPR005495">
    <property type="entry name" value="LptG/LptF_permease"/>
</dbReference>
<evidence type="ECO:0000256" key="6">
    <source>
        <dbReference type="SAM" id="Phobius"/>
    </source>
</evidence>
<gene>
    <name evidence="7" type="ORF">EHQ58_09535</name>
</gene>
<evidence type="ECO:0000256" key="4">
    <source>
        <dbReference type="ARBA" id="ARBA00022989"/>
    </source>
</evidence>
<dbReference type="GO" id="GO:0015920">
    <property type="term" value="P:lipopolysaccharide transport"/>
    <property type="evidence" value="ECO:0007669"/>
    <property type="project" value="TreeGrafter"/>
</dbReference>
<proteinExistence type="predicted"/>
<keyword evidence="4 6" id="KW-1133">Transmembrane helix</keyword>
<evidence type="ECO:0000256" key="1">
    <source>
        <dbReference type="ARBA" id="ARBA00004651"/>
    </source>
</evidence>
<evidence type="ECO:0000256" key="2">
    <source>
        <dbReference type="ARBA" id="ARBA00022475"/>
    </source>
</evidence>
<keyword evidence="3 6" id="KW-0812">Transmembrane</keyword>
<comment type="caution">
    <text evidence="7">The sequence shown here is derived from an EMBL/GenBank/DDBJ whole genome shotgun (WGS) entry which is preliminary data.</text>
</comment>
<protein>
    <submittedName>
        <fullName evidence="7">YjgP/YjgQ family permease</fullName>
    </submittedName>
</protein>
<keyword evidence="2" id="KW-1003">Cell membrane</keyword>
<dbReference type="Proteomes" id="UP000297693">
    <property type="component" value="Unassembled WGS sequence"/>
</dbReference>